<evidence type="ECO:0000313" key="3">
    <source>
        <dbReference type="Proteomes" id="UP000266841"/>
    </source>
</evidence>
<dbReference type="eggNOG" id="ENOG502TCTC">
    <property type="taxonomic scope" value="Eukaryota"/>
</dbReference>
<evidence type="ECO:0000256" key="1">
    <source>
        <dbReference type="SAM" id="MobiDB-lite"/>
    </source>
</evidence>
<dbReference type="AlphaFoldDB" id="K0RLL9"/>
<proteinExistence type="predicted"/>
<gene>
    <name evidence="2" type="ORF">THAOC_25747</name>
</gene>
<dbReference type="EMBL" id="AGNL01035579">
    <property type="protein sequence ID" value="EJK54608.1"/>
    <property type="molecule type" value="Genomic_DNA"/>
</dbReference>
<protein>
    <submittedName>
        <fullName evidence="2">Uncharacterized protein</fullName>
    </submittedName>
</protein>
<keyword evidence="3" id="KW-1185">Reference proteome</keyword>
<reference evidence="2 3" key="1">
    <citation type="journal article" date="2012" name="Genome Biol.">
        <title>Genome and low-iron response of an oceanic diatom adapted to chronic iron limitation.</title>
        <authorList>
            <person name="Lommer M."/>
            <person name="Specht M."/>
            <person name="Roy A.S."/>
            <person name="Kraemer L."/>
            <person name="Andreson R."/>
            <person name="Gutowska M.A."/>
            <person name="Wolf J."/>
            <person name="Bergner S.V."/>
            <person name="Schilhabel M.B."/>
            <person name="Klostermeier U.C."/>
            <person name="Beiko R.G."/>
            <person name="Rosenstiel P."/>
            <person name="Hippler M."/>
            <person name="Laroche J."/>
        </authorList>
    </citation>
    <scope>NUCLEOTIDE SEQUENCE [LARGE SCALE GENOMIC DNA]</scope>
    <source>
        <strain evidence="2 3">CCMP1005</strain>
    </source>
</reference>
<dbReference type="Proteomes" id="UP000266841">
    <property type="component" value="Unassembled WGS sequence"/>
</dbReference>
<evidence type="ECO:0000313" key="2">
    <source>
        <dbReference type="EMBL" id="EJK54608.1"/>
    </source>
</evidence>
<comment type="caution">
    <text evidence="2">The sequence shown here is derived from an EMBL/GenBank/DDBJ whole genome shotgun (WGS) entry which is preliminary data.</text>
</comment>
<sequence length="309" mass="34684">MGALHRRREAVESSCCSCQKAGGSAGARLSKPRGDDIGDEREHNGAEREEGVQTRVKRAPWKYGIQGNCADVAPTSKKLGFSWDQIDPSIDGLCGYFKCFFRHVNSRDGFIVSHTTDSDEDQVLGWERGLALERDYGLKQPYYQEHPPQRIVIPESIGNIQNEMSDSTSNLHLYSIDARIFIGIVHGECYGKIKEFSLAVQDRRGFAHTLTRDIARLEIALEKELWLKNDFQVIIDSDGWVHMIDLTSPCVGSICSKRLSTLSTREKWFHHQKVGFISNGLRALVSTISEAENIDENELVKACDPGELV</sequence>
<feature type="region of interest" description="Disordered" evidence="1">
    <location>
        <begin position="18"/>
        <end position="53"/>
    </location>
</feature>
<feature type="compositionally biased region" description="Basic and acidic residues" evidence="1">
    <location>
        <begin position="32"/>
        <end position="52"/>
    </location>
</feature>
<accession>K0RLL9</accession>
<name>K0RLL9_THAOC</name>
<organism evidence="2 3">
    <name type="scientific">Thalassiosira oceanica</name>
    <name type="common">Marine diatom</name>
    <dbReference type="NCBI Taxonomy" id="159749"/>
    <lineage>
        <taxon>Eukaryota</taxon>
        <taxon>Sar</taxon>
        <taxon>Stramenopiles</taxon>
        <taxon>Ochrophyta</taxon>
        <taxon>Bacillariophyta</taxon>
        <taxon>Coscinodiscophyceae</taxon>
        <taxon>Thalassiosirophycidae</taxon>
        <taxon>Thalassiosirales</taxon>
        <taxon>Thalassiosiraceae</taxon>
        <taxon>Thalassiosira</taxon>
    </lineage>
</organism>